<protein>
    <submittedName>
        <fullName evidence="2">ANK_REP_REGION domain-containing protein</fullName>
    </submittedName>
</protein>
<organism evidence="1 2">
    <name type="scientific">Angiostrongylus cantonensis</name>
    <name type="common">Rat lungworm</name>
    <dbReference type="NCBI Taxonomy" id="6313"/>
    <lineage>
        <taxon>Eukaryota</taxon>
        <taxon>Metazoa</taxon>
        <taxon>Ecdysozoa</taxon>
        <taxon>Nematoda</taxon>
        <taxon>Chromadorea</taxon>
        <taxon>Rhabditida</taxon>
        <taxon>Rhabditina</taxon>
        <taxon>Rhabditomorpha</taxon>
        <taxon>Strongyloidea</taxon>
        <taxon>Metastrongylidae</taxon>
        <taxon>Angiostrongylus</taxon>
    </lineage>
</organism>
<dbReference type="Proteomes" id="UP000035642">
    <property type="component" value="Unassembled WGS sequence"/>
</dbReference>
<dbReference type="AlphaFoldDB" id="A0A0K0CYR8"/>
<reference evidence="1" key="1">
    <citation type="submission" date="2012-09" db="EMBL/GenBank/DDBJ databases">
        <authorList>
            <person name="Martin A.A."/>
        </authorList>
    </citation>
    <scope>NUCLEOTIDE SEQUENCE</scope>
</reference>
<reference evidence="2" key="2">
    <citation type="submission" date="2017-02" db="UniProtKB">
        <authorList>
            <consortium name="WormBaseParasite"/>
        </authorList>
    </citation>
    <scope>IDENTIFICATION</scope>
</reference>
<sequence>LDTFVFIKADDPRRWSTAFLDILWQDVDGNSALMLAAAENRILHVKGILRMAHERRKLCQRVRSLLQTHPFRSFANISASLCLYFALYNAVKKYSRQKSSLVL</sequence>
<proteinExistence type="predicted"/>
<dbReference type="WBParaSite" id="ACAC_0000281601-mRNA-1">
    <property type="protein sequence ID" value="ACAC_0000281601-mRNA-1"/>
    <property type="gene ID" value="ACAC_0000281601"/>
</dbReference>
<name>A0A0K0CYR8_ANGCA</name>
<evidence type="ECO:0000313" key="2">
    <source>
        <dbReference type="WBParaSite" id="ACAC_0000281601-mRNA-1"/>
    </source>
</evidence>
<evidence type="ECO:0000313" key="1">
    <source>
        <dbReference type="Proteomes" id="UP000035642"/>
    </source>
</evidence>
<keyword evidence="1" id="KW-1185">Reference proteome</keyword>
<accession>A0A0K0CYR8</accession>